<gene>
    <name evidence="1" type="ORF">HK097_007159</name>
</gene>
<keyword evidence="2" id="KW-1185">Reference proteome</keyword>
<evidence type="ECO:0000313" key="2">
    <source>
        <dbReference type="Proteomes" id="UP001212841"/>
    </source>
</evidence>
<organism evidence="1 2">
    <name type="scientific">Rhizophlyctis rosea</name>
    <dbReference type="NCBI Taxonomy" id="64517"/>
    <lineage>
        <taxon>Eukaryota</taxon>
        <taxon>Fungi</taxon>
        <taxon>Fungi incertae sedis</taxon>
        <taxon>Chytridiomycota</taxon>
        <taxon>Chytridiomycota incertae sedis</taxon>
        <taxon>Chytridiomycetes</taxon>
        <taxon>Rhizophlyctidales</taxon>
        <taxon>Rhizophlyctidaceae</taxon>
        <taxon>Rhizophlyctis</taxon>
    </lineage>
</organism>
<dbReference type="Proteomes" id="UP001212841">
    <property type="component" value="Unassembled WGS sequence"/>
</dbReference>
<name>A0AAD5X5D8_9FUNG</name>
<accession>A0AAD5X5D8</accession>
<reference evidence="1" key="1">
    <citation type="submission" date="2020-05" db="EMBL/GenBank/DDBJ databases">
        <title>Phylogenomic resolution of chytrid fungi.</title>
        <authorList>
            <person name="Stajich J.E."/>
            <person name="Amses K."/>
            <person name="Simmons R."/>
            <person name="Seto K."/>
            <person name="Myers J."/>
            <person name="Bonds A."/>
            <person name="Quandt C.A."/>
            <person name="Barry K."/>
            <person name="Liu P."/>
            <person name="Grigoriev I."/>
            <person name="Longcore J.E."/>
            <person name="James T.Y."/>
        </authorList>
    </citation>
    <scope>NUCLEOTIDE SEQUENCE</scope>
    <source>
        <strain evidence="1">JEL0318</strain>
    </source>
</reference>
<sequence>MTDDTDATARFNNLVSDHAISFHRVREDPPDRLLLLLLGRNTEDDDYEAYHAGNEVDDLVDAIPNVKENEDVDFVVRPNGKYYVLVKEYAGNIAGLGKWLEGKGWGENTMRWFVCGRLVEVALRDDAEGWDGIWDDLEQGGEDEAEEAEFVPLLNLMQDFEASGKTIKAFAEGAKREYDRTPKAIASKISSERNKEWRHQWAEAINSRYAEGAGTTRSKRPLLLAGLE</sequence>
<comment type="caution">
    <text evidence="1">The sequence shown here is derived from an EMBL/GenBank/DDBJ whole genome shotgun (WGS) entry which is preliminary data.</text>
</comment>
<evidence type="ECO:0000313" key="1">
    <source>
        <dbReference type="EMBL" id="KAJ3051829.1"/>
    </source>
</evidence>
<dbReference type="AlphaFoldDB" id="A0AAD5X5D8"/>
<dbReference type="EMBL" id="JADGJD010000354">
    <property type="protein sequence ID" value="KAJ3051829.1"/>
    <property type="molecule type" value="Genomic_DNA"/>
</dbReference>
<proteinExistence type="predicted"/>
<protein>
    <submittedName>
        <fullName evidence="1">Uncharacterized protein</fullName>
    </submittedName>
</protein>